<protein>
    <recommendedName>
        <fullName evidence="1">Transcription-repair-coupling factor C-terminal domain-containing protein</fullName>
    </recommendedName>
</protein>
<dbReference type="InterPro" id="IPR037235">
    <property type="entry name" value="TRCF-like_C_D7"/>
</dbReference>
<accession>X0XUV2</accession>
<dbReference type="EMBL" id="BARS01046261">
    <property type="protein sequence ID" value="GAG28586.1"/>
    <property type="molecule type" value="Genomic_DNA"/>
</dbReference>
<reference evidence="2" key="1">
    <citation type="journal article" date="2014" name="Front. Microbiol.">
        <title>High frequency of phylogenetically diverse reductive dehalogenase-homologous genes in deep subseafloor sedimentary metagenomes.</title>
        <authorList>
            <person name="Kawai M."/>
            <person name="Futagami T."/>
            <person name="Toyoda A."/>
            <person name="Takaki Y."/>
            <person name="Nishi S."/>
            <person name="Hori S."/>
            <person name="Arai W."/>
            <person name="Tsubouchi T."/>
            <person name="Morono Y."/>
            <person name="Uchiyama I."/>
            <person name="Ito T."/>
            <person name="Fujiyama A."/>
            <person name="Inagaki F."/>
            <person name="Takami H."/>
        </authorList>
    </citation>
    <scope>NUCLEOTIDE SEQUENCE</scope>
    <source>
        <strain evidence="2">Expedition CK06-06</strain>
    </source>
</reference>
<comment type="caution">
    <text evidence="2">The sequence shown here is derived from an EMBL/GenBank/DDBJ whole genome shotgun (WGS) entry which is preliminary data.</text>
</comment>
<gene>
    <name evidence="2" type="ORF">S01H1_69657</name>
</gene>
<feature type="non-terminal residue" evidence="2">
    <location>
        <position position="1"/>
    </location>
</feature>
<dbReference type="GO" id="GO:0006281">
    <property type="term" value="P:DNA repair"/>
    <property type="evidence" value="ECO:0007669"/>
    <property type="project" value="InterPro"/>
</dbReference>
<dbReference type="Gene3D" id="3.90.1150.50">
    <property type="entry name" value="Transcription-repair-coupling factor, D7 domain"/>
    <property type="match status" value="1"/>
</dbReference>
<evidence type="ECO:0000259" key="1">
    <source>
        <dbReference type="SMART" id="SM00982"/>
    </source>
</evidence>
<organism evidence="2">
    <name type="scientific">marine sediment metagenome</name>
    <dbReference type="NCBI Taxonomy" id="412755"/>
    <lineage>
        <taxon>unclassified sequences</taxon>
        <taxon>metagenomes</taxon>
        <taxon>ecological metagenomes</taxon>
    </lineage>
</organism>
<dbReference type="SMART" id="SM00982">
    <property type="entry name" value="TRCF"/>
    <property type="match status" value="1"/>
</dbReference>
<evidence type="ECO:0000313" key="2">
    <source>
        <dbReference type="EMBL" id="GAG28586.1"/>
    </source>
</evidence>
<dbReference type="Pfam" id="PF03461">
    <property type="entry name" value="TRCF"/>
    <property type="match status" value="1"/>
</dbReference>
<dbReference type="AlphaFoldDB" id="X0XUV2"/>
<name>X0XUV2_9ZZZZ</name>
<sequence>PTPSIALPLTAYIPEEYVPSLATRLSLYRSLASIQSTEEIDNMAQELGDRFGPLPQPAENLLQMLEIKILAARAGVESIRAQGKQIVLSMAPGKTANMLAHPTEYGDAIRVTATQIRLDTKRLGSKWRLALKRLLQG</sequence>
<proteinExistence type="predicted"/>
<dbReference type="InterPro" id="IPR005118">
    <property type="entry name" value="TRCF_C"/>
</dbReference>
<dbReference type="SUPFAM" id="SSF143517">
    <property type="entry name" value="TRCF domain-like"/>
    <property type="match status" value="1"/>
</dbReference>
<feature type="domain" description="Transcription-repair-coupling factor C-terminal" evidence="1">
    <location>
        <begin position="6"/>
        <end position="107"/>
    </location>
</feature>